<evidence type="ECO:0000313" key="3">
    <source>
        <dbReference type="Proteomes" id="UP001595075"/>
    </source>
</evidence>
<dbReference type="InterPro" id="IPR052897">
    <property type="entry name" value="Sec-Metab_Biosynth_Hydrolase"/>
</dbReference>
<proteinExistence type="predicted"/>
<dbReference type="PANTHER" id="PTHR37017:SF13">
    <property type="entry name" value="AB HYDROLASE-1 DOMAIN-CONTAINING PROTEIN"/>
    <property type="match status" value="1"/>
</dbReference>
<reference evidence="2 3" key="1">
    <citation type="journal article" date="2024" name="Commun. Biol.">
        <title>Comparative genomic analysis of thermophilic fungi reveals convergent evolutionary adaptations and gene losses.</title>
        <authorList>
            <person name="Steindorff A.S."/>
            <person name="Aguilar-Pontes M.V."/>
            <person name="Robinson A.J."/>
            <person name="Andreopoulos B."/>
            <person name="LaButti K."/>
            <person name="Kuo A."/>
            <person name="Mondo S."/>
            <person name="Riley R."/>
            <person name="Otillar R."/>
            <person name="Haridas S."/>
            <person name="Lipzen A."/>
            <person name="Grimwood J."/>
            <person name="Schmutz J."/>
            <person name="Clum A."/>
            <person name="Reid I.D."/>
            <person name="Moisan M.C."/>
            <person name="Butler G."/>
            <person name="Nguyen T.T.M."/>
            <person name="Dewar K."/>
            <person name="Conant G."/>
            <person name="Drula E."/>
            <person name="Henrissat B."/>
            <person name="Hansel C."/>
            <person name="Singer S."/>
            <person name="Hutchinson M.I."/>
            <person name="de Vries R.P."/>
            <person name="Natvig D.O."/>
            <person name="Powell A.J."/>
            <person name="Tsang A."/>
            <person name="Grigoriev I.V."/>
        </authorList>
    </citation>
    <scope>NUCLEOTIDE SEQUENCE [LARGE SCALE GENOMIC DNA]</scope>
    <source>
        <strain evidence="2 3">CBS 494.80</strain>
    </source>
</reference>
<comment type="caution">
    <text evidence="2">The sequence shown here is derived from an EMBL/GenBank/DDBJ whole genome shotgun (WGS) entry which is preliminary data.</text>
</comment>
<dbReference type="Gene3D" id="3.40.50.1820">
    <property type="entry name" value="alpha/beta hydrolase"/>
    <property type="match status" value="1"/>
</dbReference>
<dbReference type="Pfam" id="PF12697">
    <property type="entry name" value="Abhydrolase_6"/>
    <property type="match status" value="1"/>
</dbReference>
<keyword evidence="3" id="KW-1185">Reference proteome</keyword>
<accession>A0ABR4C8G8</accession>
<sequence>MSSSKPTIVIAPGAWQLVAGFSDFASLLQGAGFSVEIVDYPSVGGTSSPLPGLEDDVAATRKTLSKVLEEGKEVLLLCHSYGGVVGSCAVEGYSTVERKKEGKKGGVSLVVYMTAFMIPKGKSLLDMLNGKPLPWMDVQGDKTLAVGSMMRDVVFNDMTDEQVAKYAKMTSHSSTSVFTTPSTFEPWSNGITCAYIFCTEDNALFLPIQQQMVQQLGPDPVTWSLQAGHCPFQSIPDQLLEVMKKAADRIERA</sequence>
<evidence type="ECO:0000259" key="1">
    <source>
        <dbReference type="Pfam" id="PF12697"/>
    </source>
</evidence>
<gene>
    <name evidence="2" type="ORF">VTL71DRAFT_2284</name>
</gene>
<dbReference type="PANTHER" id="PTHR37017">
    <property type="entry name" value="AB HYDROLASE-1 DOMAIN-CONTAINING PROTEIN-RELATED"/>
    <property type="match status" value="1"/>
</dbReference>
<evidence type="ECO:0000313" key="2">
    <source>
        <dbReference type="EMBL" id="KAL2066213.1"/>
    </source>
</evidence>
<protein>
    <recommendedName>
        <fullName evidence="1">AB hydrolase-1 domain-containing protein</fullName>
    </recommendedName>
</protein>
<organism evidence="2 3">
    <name type="scientific">Oculimacula yallundae</name>
    <dbReference type="NCBI Taxonomy" id="86028"/>
    <lineage>
        <taxon>Eukaryota</taxon>
        <taxon>Fungi</taxon>
        <taxon>Dikarya</taxon>
        <taxon>Ascomycota</taxon>
        <taxon>Pezizomycotina</taxon>
        <taxon>Leotiomycetes</taxon>
        <taxon>Helotiales</taxon>
        <taxon>Ploettnerulaceae</taxon>
        <taxon>Oculimacula</taxon>
    </lineage>
</organism>
<name>A0ABR4C8G8_9HELO</name>
<feature type="domain" description="AB hydrolase-1" evidence="1">
    <location>
        <begin position="8"/>
        <end position="241"/>
    </location>
</feature>
<dbReference type="InterPro" id="IPR029058">
    <property type="entry name" value="AB_hydrolase_fold"/>
</dbReference>
<dbReference type="SUPFAM" id="SSF53474">
    <property type="entry name" value="alpha/beta-Hydrolases"/>
    <property type="match status" value="1"/>
</dbReference>
<dbReference type="EMBL" id="JAZHXI010000011">
    <property type="protein sequence ID" value="KAL2066213.1"/>
    <property type="molecule type" value="Genomic_DNA"/>
</dbReference>
<dbReference type="Proteomes" id="UP001595075">
    <property type="component" value="Unassembled WGS sequence"/>
</dbReference>
<dbReference type="InterPro" id="IPR000073">
    <property type="entry name" value="AB_hydrolase_1"/>
</dbReference>